<dbReference type="InterPro" id="IPR000571">
    <property type="entry name" value="Znf_CCCH"/>
</dbReference>
<feature type="zinc finger region" description="C3H1-type" evidence="4">
    <location>
        <begin position="96"/>
        <end position="119"/>
    </location>
</feature>
<sequence length="257" mass="28626">MRAAVMPCKFASSSYPGSRTRSLKTFRLVTRYSVRRVKIDNRPSSGLNAVSKQRLQKAISCLRFRRKPVCMFFVKTGKCCLGTRCRYEHDPNYLRICPRFLSHSCLSGSSACPLAHVLDPCRLPVCEFHEGTGCTRVHCPYLHTSYPPNTPLCPAFLRGRCPLGRSCKLRHAWNSLSCTKRKIIRTSSIAPTSSLLISAPNLQMNVAESKKNIVTNCLQPDRSPPAPLPEGSLRHAYPAPMFIPLVGDVTDLDSSCL</sequence>
<dbReference type="PANTHER" id="PTHR46156:SF1">
    <property type="entry name" value="ZINC FINGER CCCH DOMAIN-CONTAINING PROTEIN 3"/>
    <property type="match status" value="1"/>
</dbReference>
<evidence type="ECO:0000256" key="2">
    <source>
        <dbReference type="ARBA" id="ARBA00022771"/>
    </source>
</evidence>
<reference evidence="6" key="1">
    <citation type="submission" date="2019-07" db="EMBL/GenBank/DDBJ databases">
        <title>Annotation for the trematode Paragonimus miyazaki's.</title>
        <authorList>
            <person name="Choi Y.-J."/>
        </authorList>
    </citation>
    <scope>NUCLEOTIDE SEQUENCE</scope>
    <source>
        <strain evidence="6">Japan</strain>
    </source>
</reference>
<dbReference type="SMART" id="SM00356">
    <property type="entry name" value="ZnF_C3H1"/>
    <property type="match status" value="3"/>
</dbReference>
<feature type="domain" description="C3H1-type" evidence="5">
    <location>
        <begin position="96"/>
        <end position="119"/>
    </location>
</feature>
<dbReference type="SUPFAM" id="SSF90229">
    <property type="entry name" value="CCCH zinc finger"/>
    <property type="match status" value="1"/>
</dbReference>
<accession>A0A8S9YA93</accession>
<evidence type="ECO:0000259" key="5">
    <source>
        <dbReference type="PROSITE" id="PS50103"/>
    </source>
</evidence>
<comment type="caution">
    <text evidence="6">The sequence shown here is derived from an EMBL/GenBank/DDBJ whole genome shotgun (WGS) entry which is preliminary data.</text>
</comment>
<dbReference type="InterPro" id="IPR036855">
    <property type="entry name" value="Znf_CCCH_sf"/>
</dbReference>
<keyword evidence="7" id="KW-1185">Reference proteome</keyword>
<name>A0A8S9YA93_9TREM</name>
<feature type="zinc finger region" description="C3H1-type" evidence="4">
    <location>
        <begin position="64"/>
        <end position="92"/>
    </location>
</feature>
<feature type="domain" description="C3H1-type" evidence="5">
    <location>
        <begin position="64"/>
        <end position="92"/>
    </location>
</feature>
<feature type="zinc finger region" description="C3H1-type" evidence="4">
    <location>
        <begin position="147"/>
        <end position="174"/>
    </location>
</feature>
<proteinExistence type="predicted"/>
<feature type="domain" description="C3H1-type" evidence="5">
    <location>
        <begin position="147"/>
        <end position="174"/>
    </location>
</feature>
<dbReference type="AlphaFoldDB" id="A0A8S9YA93"/>
<keyword evidence="3 4" id="KW-0862">Zinc</keyword>
<evidence type="ECO:0000313" key="6">
    <source>
        <dbReference type="EMBL" id="KAF7232872.1"/>
    </source>
</evidence>
<dbReference type="PANTHER" id="PTHR46156">
    <property type="entry name" value="CCCH ZINGC FINGER"/>
    <property type="match status" value="1"/>
</dbReference>
<dbReference type="Gene3D" id="4.10.1000.10">
    <property type="entry name" value="Zinc finger, CCCH-type"/>
    <property type="match status" value="1"/>
</dbReference>
<evidence type="ECO:0000256" key="1">
    <source>
        <dbReference type="ARBA" id="ARBA00022723"/>
    </source>
</evidence>
<dbReference type="EMBL" id="JTDE01021482">
    <property type="protein sequence ID" value="KAF7232872.1"/>
    <property type="molecule type" value="Genomic_DNA"/>
</dbReference>
<evidence type="ECO:0000256" key="4">
    <source>
        <dbReference type="PROSITE-ProRule" id="PRU00723"/>
    </source>
</evidence>
<organism evidence="6 7">
    <name type="scientific">Paragonimus skrjabini miyazakii</name>
    <dbReference type="NCBI Taxonomy" id="59628"/>
    <lineage>
        <taxon>Eukaryota</taxon>
        <taxon>Metazoa</taxon>
        <taxon>Spiralia</taxon>
        <taxon>Lophotrochozoa</taxon>
        <taxon>Platyhelminthes</taxon>
        <taxon>Trematoda</taxon>
        <taxon>Digenea</taxon>
        <taxon>Plagiorchiida</taxon>
        <taxon>Troglotremata</taxon>
        <taxon>Troglotrematidae</taxon>
        <taxon>Paragonimus</taxon>
    </lineage>
</organism>
<keyword evidence="1 4" id="KW-0479">Metal-binding</keyword>
<dbReference type="GO" id="GO:0005634">
    <property type="term" value="C:nucleus"/>
    <property type="evidence" value="ECO:0007669"/>
    <property type="project" value="TreeGrafter"/>
</dbReference>
<dbReference type="GO" id="GO:0008270">
    <property type="term" value="F:zinc ion binding"/>
    <property type="evidence" value="ECO:0007669"/>
    <property type="project" value="UniProtKB-KW"/>
</dbReference>
<evidence type="ECO:0000313" key="7">
    <source>
        <dbReference type="Proteomes" id="UP000822476"/>
    </source>
</evidence>
<evidence type="ECO:0000256" key="3">
    <source>
        <dbReference type="ARBA" id="ARBA00022833"/>
    </source>
</evidence>
<gene>
    <name evidence="6" type="ORF">EG68_09970</name>
</gene>
<keyword evidence="2 4" id="KW-0863">Zinc-finger</keyword>
<dbReference type="OrthoDB" id="3247158at2759"/>
<dbReference type="PROSITE" id="PS50103">
    <property type="entry name" value="ZF_C3H1"/>
    <property type="match status" value="3"/>
</dbReference>
<protein>
    <submittedName>
        <fullName evidence="6">Zinc finger CCCH domain-containing protein 3</fullName>
    </submittedName>
</protein>
<dbReference type="Proteomes" id="UP000822476">
    <property type="component" value="Unassembled WGS sequence"/>
</dbReference>